<dbReference type="GO" id="GO:0015807">
    <property type="term" value="P:L-amino acid transport"/>
    <property type="evidence" value="ECO:0007669"/>
    <property type="project" value="TreeGrafter"/>
</dbReference>
<protein>
    <recommendedName>
        <fullName evidence="6">ABC transporter domain-containing protein</fullName>
    </recommendedName>
</protein>
<organism evidence="7 8">
    <name type="scientific">Pseudorhodoplanes sinuspersici</name>
    <dbReference type="NCBI Taxonomy" id="1235591"/>
    <lineage>
        <taxon>Bacteria</taxon>
        <taxon>Pseudomonadati</taxon>
        <taxon>Pseudomonadota</taxon>
        <taxon>Alphaproteobacteria</taxon>
        <taxon>Hyphomicrobiales</taxon>
        <taxon>Pseudorhodoplanes</taxon>
    </lineage>
</organism>
<keyword evidence="4" id="KW-0067">ATP-binding</keyword>
<dbReference type="InterPro" id="IPR003439">
    <property type="entry name" value="ABC_transporter-like_ATP-bd"/>
</dbReference>
<dbReference type="PROSITE" id="PS00211">
    <property type="entry name" value="ABC_TRANSPORTER_1"/>
    <property type="match status" value="1"/>
</dbReference>
<dbReference type="GO" id="GO:0015658">
    <property type="term" value="F:branched-chain amino acid transmembrane transporter activity"/>
    <property type="evidence" value="ECO:0007669"/>
    <property type="project" value="TreeGrafter"/>
</dbReference>
<dbReference type="Pfam" id="PF00005">
    <property type="entry name" value="ABC_tran"/>
    <property type="match status" value="1"/>
</dbReference>
<evidence type="ECO:0000256" key="3">
    <source>
        <dbReference type="ARBA" id="ARBA00022741"/>
    </source>
</evidence>
<dbReference type="EMBL" id="CP021112">
    <property type="protein sequence ID" value="ARQ00414.1"/>
    <property type="molecule type" value="Genomic_DNA"/>
</dbReference>
<evidence type="ECO:0000256" key="1">
    <source>
        <dbReference type="ARBA" id="ARBA00005417"/>
    </source>
</evidence>
<dbReference type="InterPro" id="IPR017871">
    <property type="entry name" value="ABC_transporter-like_CS"/>
</dbReference>
<evidence type="ECO:0000256" key="4">
    <source>
        <dbReference type="ARBA" id="ARBA00022840"/>
    </source>
</evidence>
<dbReference type="KEGG" id="psin:CAK95_15990"/>
<dbReference type="GO" id="GO:0016887">
    <property type="term" value="F:ATP hydrolysis activity"/>
    <property type="evidence" value="ECO:0007669"/>
    <property type="project" value="InterPro"/>
</dbReference>
<keyword evidence="2" id="KW-0813">Transport</keyword>
<dbReference type="Proteomes" id="UP000194137">
    <property type="component" value="Chromosome"/>
</dbReference>
<dbReference type="PANTHER" id="PTHR43820:SF4">
    <property type="entry name" value="HIGH-AFFINITY BRANCHED-CHAIN AMINO ACID TRANSPORT ATP-BINDING PROTEIN LIVF"/>
    <property type="match status" value="1"/>
</dbReference>
<evidence type="ECO:0000259" key="6">
    <source>
        <dbReference type="PROSITE" id="PS50893"/>
    </source>
</evidence>
<feature type="domain" description="ABC transporter" evidence="6">
    <location>
        <begin position="19"/>
        <end position="258"/>
    </location>
</feature>
<dbReference type="GO" id="GO:0005524">
    <property type="term" value="F:ATP binding"/>
    <property type="evidence" value="ECO:0007669"/>
    <property type="project" value="UniProtKB-KW"/>
</dbReference>
<dbReference type="InterPro" id="IPR052156">
    <property type="entry name" value="BCAA_Transport_ATP-bd_LivF"/>
</dbReference>
<evidence type="ECO:0000256" key="2">
    <source>
        <dbReference type="ARBA" id="ARBA00022448"/>
    </source>
</evidence>
<reference evidence="7 8" key="1">
    <citation type="submission" date="2017-05" db="EMBL/GenBank/DDBJ databases">
        <title>Full genome sequence of Pseudorhodoplanes sinuspersici.</title>
        <authorList>
            <person name="Dastgheib S.M.M."/>
            <person name="Shavandi M."/>
            <person name="Tirandaz H."/>
        </authorList>
    </citation>
    <scope>NUCLEOTIDE SEQUENCE [LARGE SCALE GENOMIC DNA]</scope>
    <source>
        <strain evidence="7 8">RIPI110</strain>
    </source>
</reference>
<name>A0A1W6ZSR1_9HYPH</name>
<dbReference type="STRING" id="1235591.CAK95_15990"/>
<dbReference type="InterPro" id="IPR027417">
    <property type="entry name" value="P-loop_NTPase"/>
</dbReference>
<keyword evidence="5" id="KW-0029">Amino-acid transport</keyword>
<evidence type="ECO:0000256" key="5">
    <source>
        <dbReference type="ARBA" id="ARBA00022970"/>
    </source>
</evidence>
<accession>A0A1W6ZSR1</accession>
<dbReference type="SUPFAM" id="SSF52540">
    <property type="entry name" value="P-loop containing nucleoside triphosphate hydrolases"/>
    <property type="match status" value="1"/>
</dbReference>
<dbReference type="Gene3D" id="3.40.50.300">
    <property type="entry name" value="P-loop containing nucleotide triphosphate hydrolases"/>
    <property type="match status" value="1"/>
</dbReference>
<comment type="similarity">
    <text evidence="1">Belongs to the ABC transporter superfamily.</text>
</comment>
<proteinExistence type="inferred from homology"/>
<keyword evidence="8" id="KW-1185">Reference proteome</keyword>
<keyword evidence="3" id="KW-0547">Nucleotide-binding</keyword>
<dbReference type="CDD" id="cd03224">
    <property type="entry name" value="ABC_TM1139_LivF_branched"/>
    <property type="match status" value="1"/>
</dbReference>
<dbReference type="SMART" id="SM00382">
    <property type="entry name" value="AAA"/>
    <property type="match status" value="1"/>
</dbReference>
<dbReference type="AlphaFoldDB" id="A0A1W6ZSR1"/>
<gene>
    <name evidence="7" type="ORF">CAK95_15990</name>
</gene>
<evidence type="ECO:0000313" key="8">
    <source>
        <dbReference type="Proteomes" id="UP000194137"/>
    </source>
</evidence>
<dbReference type="PANTHER" id="PTHR43820">
    <property type="entry name" value="HIGH-AFFINITY BRANCHED-CHAIN AMINO ACID TRANSPORT ATP-BINDING PROTEIN LIVF"/>
    <property type="match status" value="1"/>
</dbReference>
<dbReference type="PROSITE" id="PS50893">
    <property type="entry name" value="ABC_TRANSPORTER_2"/>
    <property type="match status" value="1"/>
</dbReference>
<evidence type="ECO:0000313" key="7">
    <source>
        <dbReference type="EMBL" id="ARQ00414.1"/>
    </source>
</evidence>
<sequence length="281" mass="30533">MAVQAPADGGSAQMSETLLTAEKLEVVYHHAITAIQGISLTIESGQIVAILGTNGAGKSTTLRALSGFLGIDNARVTEGHIVFKGQHIENRPPNEVTRLGIVLVPEREKVFPNLTVADNLSAPFAPAMSKADRKAREEQVYSFFPRLGDLRARIGGLLSGGERQMLALASALMCKPQLLLVDELSLGLAPVIVEDLMQRLVQIRGDLGITIVIVEQSAAVALEIADYGYVLENGRVVLDGASAKLKEHGDIQEFYLGQSGGAERRNYRNVKQYRRSRRWYG</sequence>
<dbReference type="InterPro" id="IPR003593">
    <property type="entry name" value="AAA+_ATPase"/>
</dbReference>